<evidence type="ECO:0000313" key="7">
    <source>
        <dbReference type="EMBL" id="MBA2879739.1"/>
    </source>
</evidence>
<evidence type="ECO:0000256" key="1">
    <source>
        <dbReference type="ARBA" id="ARBA00005046"/>
    </source>
</evidence>
<evidence type="ECO:0000256" key="3">
    <source>
        <dbReference type="ARBA" id="ARBA00015262"/>
    </source>
</evidence>
<evidence type="ECO:0000256" key="4">
    <source>
        <dbReference type="ARBA" id="ARBA00023150"/>
    </source>
</evidence>
<evidence type="ECO:0000256" key="5">
    <source>
        <dbReference type="PIRNR" id="PIRNR006443"/>
    </source>
</evidence>
<accession>A0A7W0HJ32</accession>
<dbReference type="SUPFAM" id="SSF53218">
    <property type="entry name" value="Molybdenum cofactor biosynthesis proteins"/>
    <property type="match status" value="1"/>
</dbReference>
<dbReference type="PANTHER" id="PTHR43232">
    <property type="entry name" value="MOLYBDENUM COFACTOR BIOSYNTHESIS PROTEIN B"/>
    <property type="match status" value="1"/>
</dbReference>
<evidence type="ECO:0000256" key="2">
    <source>
        <dbReference type="ARBA" id="ARBA00006112"/>
    </source>
</evidence>
<comment type="pathway">
    <text evidence="1 5">Cofactor biosynthesis; molybdopterin biosynthesis.</text>
</comment>
<gene>
    <name evidence="7" type="ORF">HNR65_000046</name>
</gene>
<proteinExistence type="inferred from homology"/>
<dbReference type="Pfam" id="PF00994">
    <property type="entry name" value="MoCF_biosynth"/>
    <property type="match status" value="1"/>
</dbReference>
<dbReference type="RefSeq" id="WP_181549442.1">
    <property type="nucleotide sequence ID" value="NZ_JACDUS010000001.1"/>
</dbReference>
<organism evidence="7 8">
    <name type="scientific">Desulfosalsimonas propionicica</name>
    <dbReference type="NCBI Taxonomy" id="332175"/>
    <lineage>
        <taxon>Bacteria</taxon>
        <taxon>Pseudomonadati</taxon>
        <taxon>Thermodesulfobacteriota</taxon>
        <taxon>Desulfobacteria</taxon>
        <taxon>Desulfobacterales</taxon>
        <taxon>Desulfosalsimonadaceae</taxon>
        <taxon>Desulfosalsimonas</taxon>
    </lineage>
</organism>
<dbReference type="PIRSF" id="PIRSF006443">
    <property type="entry name" value="MoaB"/>
    <property type="match status" value="1"/>
</dbReference>
<dbReference type="SMART" id="SM00852">
    <property type="entry name" value="MoCF_biosynth"/>
    <property type="match status" value="1"/>
</dbReference>
<dbReference type="InterPro" id="IPR036425">
    <property type="entry name" value="MoaB/Mog-like_dom_sf"/>
</dbReference>
<dbReference type="PANTHER" id="PTHR43232:SF2">
    <property type="entry name" value="MOLYBDENUM COFACTOR BIOSYNTHESIS PROTEIN B"/>
    <property type="match status" value="1"/>
</dbReference>
<keyword evidence="8" id="KW-1185">Reference proteome</keyword>
<comment type="function">
    <text evidence="5">May be involved in the biosynthesis of molybdopterin.</text>
</comment>
<dbReference type="Gene3D" id="3.40.980.10">
    <property type="entry name" value="MoaB/Mog-like domain"/>
    <property type="match status" value="1"/>
</dbReference>
<dbReference type="EMBL" id="JACDUS010000001">
    <property type="protein sequence ID" value="MBA2879739.1"/>
    <property type="molecule type" value="Genomic_DNA"/>
</dbReference>
<dbReference type="NCBIfam" id="TIGR00177">
    <property type="entry name" value="molyb_syn"/>
    <property type="match status" value="1"/>
</dbReference>
<reference evidence="7 8" key="1">
    <citation type="submission" date="2020-07" db="EMBL/GenBank/DDBJ databases">
        <title>Genomic Encyclopedia of Type Strains, Phase IV (KMG-IV): sequencing the most valuable type-strain genomes for metagenomic binning, comparative biology and taxonomic classification.</title>
        <authorList>
            <person name="Goeker M."/>
        </authorList>
    </citation>
    <scope>NUCLEOTIDE SEQUENCE [LARGE SCALE GENOMIC DNA]</scope>
    <source>
        <strain evidence="7 8">DSM 17721</strain>
    </source>
</reference>
<dbReference type="InterPro" id="IPR012245">
    <property type="entry name" value="MoaB"/>
</dbReference>
<evidence type="ECO:0000313" key="8">
    <source>
        <dbReference type="Proteomes" id="UP000525298"/>
    </source>
</evidence>
<comment type="similarity">
    <text evidence="2 5">Belongs to the MoaB/Mog family.</text>
</comment>
<sequence>MGRQQHLHHAPKNIDIGVITVSTTRTADDDKSGLWIKKQAKKEGHRIARYCIVSDSREHIVRAVADSVSGHGLHALILTGGTGMGFADVTIEAVSPLFDKEMSAFATLFTQLSFEKVDSAALLSRAAAGIVGKTAVFCLPGSLNACKLACNELIFPEIKHIAAHLIT</sequence>
<dbReference type="Proteomes" id="UP000525298">
    <property type="component" value="Unassembled WGS sequence"/>
</dbReference>
<name>A0A7W0HJ32_9BACT</name>
<protein>
    <recommendedName>
        <fullName evidence="3 5">Molybdenum cofactor biosynthesis protein B</fullName>
    </recommendedName>
</protein>
<dbReference type="GO" id="GO:0006777">
    <property type="term" value="P:Mo-molybdopterin cofactor biosynthetic process"/>
    <property type="evidence" value="ECO:0007669"/>
    <property type="project" value="UniProtKB-UniRule"/>
</dbReference>
<dbReference type="InterPro" id="IPR001453">
    <property type="entry name" value="MoaB/Mog_dom"/>
</dbReference>
<dbReference type="PROSITE" id="PS01078">
    <property type="entry name" value="MOCF_BIOSYNTHESIS_1"/>
    <property type="match status" value="1"/>
</dbReference>
<keyword evidence="4 5" id="KW-0501">Molybdenum cofactor biosynthesis</keyword>
<comment type="caution">
    <text evidence="7">The sequence shown here is derived from an EMBL/GenBank/DDBJ whole genome shotgun (WGS) entry which is preliminary data.</text>
</comment>
<evidence type="ECO:0000259" key="6">
    <source>
        <dbReference type="SMART" id="SM00852"/>
    </source>
</evidence>
<feature type="domain" description="MoaB/Mog" evidence="6">
    <location>
        <begin position="17"/>
        <end position="161"/>
    </location>
</feature>
<dbReference type="AlphaFoldDB" id="A0A7W0HJ32"/>
<dbReference type="InterPro" id="IPR008284">
    <property type="entry name" value="MoCF_biosynth_CS"/>
</dbReference>
<dbReference type="UniPathway" id="UPA00344"/>
<dbReference type="GO" id="GO:0005829">
    <property type="term" value="C:cytosol"/>
    <property type="evidence" value="ECO:0007669"/>
    <property type="project" value="TreeGrafter"/>
</dbReference>
<dbReference type="CDD" id="cd00886">
    <property type="entry name" value="MogA_MoaB"/>
    <property type="match status" value="1"/>
</dbReference>